<sequence>MKAVLVHEPGGPEQLYLGEWEKPQPAAHQILVKVAATALNRADTLQRAGKYPPPSGASPVLGLEIAGQVVEVGTGVSRWKTGDKVFGLLPGGGYAQYAVIHEDMAMPVPKGMSMEDAAAIPEVFLTAFQALSWLGKLKSGEQVLIHAGASGVGTAAIQLASKMGANVMVTASATKHQICLALGAYAAIDYKTESFDKKVQEITSGKGVDVIIDFIAADYFTKNIDSLATEGRLVLLATLSGGKVTDFDLRKILSKRLQIMGSTLRSRSLEYQISLTREMAAFALPHFQKGTLQPVIDRILDWTQVQEAHRLMESNANSGKIVLRVTE</sequence>
<dbReference type="PANTHER" id="PTHR48106">
    <property type="entry name" value="QUINONE OXIDOREDUCTASE PIG3-RELATED"/>
    <property type="match status" value="1"/>
</dbReference>
<dbReference type="GO" id="GO:0016651">
    <property type="term" value="F:oxidoreductase activity, acting on NAD(P)H"/>
    <property type="evidence" value="ECO:0007669"/>
    <property type="project" value="TreeGrafter"/>
</dbReference>
<dbReference type="EMBL" id="CP048222">
    <property type="protein sequence ID" value="QHT72136.1"/>
    <property type="molecule type" value="Genomic_DNA"/>
</dbReference>
<dbReference type="NCBIfam" id="TIGR02824">
    <property type="entry name" value="quinone_pig3"/>
    <property type="match status" value="1"/>
</dbReference>
<feature type="domain" description="Enoyl reductase (ER)" evidence="3">
    <location>
        <begin position="10"/>
        <end position="323"/>
    </location>
</feature>
<dbReference type="Proteomes" id="UP000480178">
    <property type="component" value="Chromosome"/>
</dbReference>
<name>A0A6C0GVW3_9BACT</name>
<organism evidence="4 5">
    <name type="scientific">Rhodocytophaga rosea</name>
    <dbReference type="NCBI Taxonomy" id="2704465"/>
    <lineage>
        <taxon>Bacteria</taxon>
        <taxon>Pseudomonadati</taxon>
        <taxon>Bacteroidota</taxon>
        <taxon>Cytophagia</taxon>
        <taxon>Cytophagales</taxon>
        <taxon>Rhodocytophagaceae</taxon>
        <taxon>Rhodocytophaga</taxon>
    </lineage>
</organism>
<dbReference type="SUPFAM" id="SSF51735">
    <property type="entry name" value="NAD(P)-binding Rossmann-fold domains"/>
    <property type="match status" value="1"/>
</dbReference>
<dbReference type="InterPro" id="IPR036291">
    <property type="entry name" value="NAD(P)-bd_dom_sf"/>
</dbReference>
<dbReference type="InterPro" id="IPR013154">
    <property type="entry name" value="ADH-like_N"/>
</dbReference>
<keyword evidence="5" id="KW-1185">Reference proteome</keyword>
<keyword evidence="1" id="KW-0521">NADP</keyword>
<evidence type="ECO:0000256" key="1">
    <source>
        <dbReference type="ARBA" id="ARBA00022857"/>
    </source>
</evidence>
<dbReference type="InterPro" id="IPR020843">
    <property type="entry name" value="ER"/>
</dbReference>
<dbReference type="CDD" id="cd05276">
    <property type="entry name" value="p53_inducible_oxidoreductase"/>
    <property type="match status" value="1"/>
</dbReference>
<evidence type="ECO:0000256" key="2">
    <source>
        <dbReference type="ARBA" id="ARBA00023002"/>
    </source>
</evidence>
<dbReference type="PANTHER" id="PTHR48106:SF18">
    <property type="entry name" value="QUINONE OXIDOREDUCTASE PIG3"/>
    <property type="match status" value="1"/>
</dbReference>
<reference evidence="4 5" key="1">
    <citation type="submission" date="2020-01" db="EMBL/GenBank/DDBJ databases">
        <authorList>
            <person name="Kim M.K."/>
        </authorList>
    </citation>
    <scope>NUCLEOTIDE SEQUENCE [LARGE SCALE GENOMIC DNA]</scope>
    <source>
        <strain evidence="4 5">172606-1</strain>
    </source>
</reference>
<dbReference type="Gene3D" id="3.90.180.10">
    <property type="entry name" value="Medium-chain alcohol dehydrogenases, catalytic domain"/>
    <property type="match status" value="1"/>
</dbReference>
<dbReference type="Gene3D" id="3.40.50.720">
    <property type="entry name" value="NAD(P)-binding Rossmann-like Domain"/>
    <property type="match status" value="1"/>
</dbReference>
<keyword evidence="2" id="KW-0560">Oxidoreductase</keyword>
<dbReference type="GO" id="GO:0070402">
    <property type="term" value="F:NADPH binding"/>
    <property type="evidence" value="ECO:0007669"/>
    <property type="project" value="TreeGrafter"/>
</dbReference>
<dbReference type="AlphaFoldDB" id="A0A6C0GVW3"/>
<dbReference type="KEGG" id="rhoz:GXP67_22710"/>
<dbReference type="InterPro" id="IPR011032">
    <property type="entry name" value="GroES-like_sf"/>
</dbReference>
<dbReference type="SMART" id="SM00829">
    <property type="entry name" value="PKS_ER"/>
    <property type="match status" value="1"/>
</dbReference>
<accession>A0A6C0GVW3</accession>
<dbReference type="SUPFAM" id="SSF50129">
    <property type="entry name" value="GroES-like"/>
    <property type="match status" value="1"/>
</dbReference>
<evidence type="ECO:0000313" key="5">
    <source>
        <dbReference type="Proteomes" id="UP000480178"/>
    </source>
</evidence>
<dbReference type="Pfam" id="PF08240">
    <property type="entry name" value="ADH_N"/>
    <property type="match status" value="1"/>
</dbReference>
<evidence type="ECO:0000259" key="3">
    <source>
        <dbReference type="SMART" id="SM00829"/>
    </source>
</evidence>
<protein>
    <submittedName>
        <fullName evidence="4">NAD(P)H-quinone oxidoreductase</fullName>
    </submittedName>
</protein>
<dbReference type="InterPro" id="IPR013149">
    <property type="entry name" value="ADH-like_C"/>
</dbReference>
<dbReference type="Pfam" id="PF00107">
    <property type="entry name" value="ADH_zinc_N"/>
    <property type="match status" value="1"/>
</dbReference>
<evidence type="ECO:0000313" key="4">
    <source>
        <dbReference type="EMBL" id="QHT72136.1"/>
    </source>
</evidence>
<proteinExistence type="predicted"/>
<gene>
    <name evidence="4" type="ORF">GXP67_22710</name>
</gene>
<dbReference type="InterPro" id="IPR014189">
    <property type="entry name" value="Quinone_OxRdtase_PIG3"/>
</dbReference>